<accession>A0ACC2IBU4</accession>
<evidence type="ECO:0000313" key="1">
    <source>
        <dbReference type="EMBL" id="KAJ8112611.1"/>
    </source>
</evidence>
<dbReference type="Proteomes" id="UP001153331">
    <property type="component" value="Unassembled WGS sequence"/>
</dbReference>
<proteinExistence type="predicted"/>
<organism evidence="1 2">
    <name type="scientific">Boeremia exigua</name>
    <dbReference type="NCBI Taxonomy" id="749465"/>
    <lineage>
        <taxon>Eukaryota</taxon>
        <taxon>Fungi</taxon>
        <taxon>Dikarya</taxon>
        <taxon>Ascomycota</taxon>
        <taxon>Pezizomycotina</taxon>
        <taxon>Dothideomycetes</taxon>
        <taxon>Pleosporomycetidae</taxon>
        <taxon>Pleosporales</taxon>
        <taxon>Pleosporineae</taxon>
        <taxon>Didymellaceae</taxon>
        <taxon>Boeremia</taxon>
    </lineage>
</organism>
<name>A0ACC2IBU4_9PLEO</name>
<evidence type="ECO:0000313" key="2">
    <source>
        <dbReference type="Proteomes" id="UP001153331"/>
    </source>
</evidence>
<protein>
    <submittedName>
        <fullName evidence="1">Uncharacterized protein</fullName>
    </submittedName>
</protein>
<gene>
    <name evidence="1" type="ORF">OPT61_g5058</name>
</gene>
<comment type="caution">
    <text evidence="1">The sequence shown here is derived from an EMBL/GenBank/DDBJ whole genome shotgun (WGS) entry which is preliminary data.</text>
</comment>
<dbReference type="EMBL" id="JAPHNI010000311">
    <property type="protein sequence ID" value="KAJ8112611.1"/>
    <property type="molecule type" value="Genomic_DNA"/>
</dbReference>
<reference evidence="1" key="1">
    <citation type="submission" date="2022-11" db="EMBL/GenBank/DDBJ databases">
        <title>Genome Sequence of Boeremia exigua.</title>
        <authorList>
            <person name="Buettner E."/>
        </authorList>
    </citation>
    <scope>NUCLEOTIDE SEQUENCE</scope>
    <source>
        <strain evidence="1">CU02</strain>
    </source>
</reference>
<keyword evidence="2" id="KW-1185">Reference proteome</keyword>
<sequence length="547" mass="62458">MALIDEALAAIEALGPGEKLVYQKIADQYGVDRSTLARRHRRLTLQQEAELVKYIEELTSCQIPPTREMIRNFALAVAKEPVSKSWVTRFINKYTIDLISKYSTGMDSDRHNADSHSKYKLYFNLLQAKIDEYNVEVEDTYNMDEKGFLIGITTRTKHVFSRRMWEKGEVKATLQDGNRAWVTLIACVCGDGSALPLGLLYESANNTIQESWVEEIKAGKHNAFVSSLPTGWTNNDIGLAWLKQVFNRFTKAKARRKYRLLILDGHGSHVTMDFINYCDKNKILLAILPPHSTHTLQPLDVVMFKPLSTAYSKELTTYLHHGQGLAKVKKSDFFHLFWKAWVGTFTQELILRSFEATGIAPLQPNVILQRFEEPSPEASDSNSSSNSVYSGKDWLKIETLLRKSPRKVEEARQREKTKQQEQRAEELRKAEIAELRKANKLYKEKIAEENRVRRAREKEEREQAKAQKAAEEAERKAIKERDKQLQNAQKAIQLSQRGRGRPLKAAAAKKKPARRGVGARRAPKPATSPLPPRTHKTRSGRTATLYN</sequence>